<reference evidence="3 4" key="1">
    <citation type="submission" date="2018-08" db="EMBL/GenBank/DDBJ databases">
        <title>A genome reference for cultivated species of the human gut microbiota.</title>
        <authorList>
            <person name="Zou Y."/>
            <person name="Xue W."/>
            <person name="Luo G."/>
        </authorList>
    </citation>
    <scope>NUCLEOTIDE SEQUENCE [LARGE SCALE GENOMIC DNA]</scope>
    <source>
        <strain evidence="3 4">AM54-25XD</strain>
    </source>
</reference>
<dbReference type="PANTHER" id="PTHR46401:SF2">
    <property type="entry name" value="GLYCOSYLTRANSFERASE WBBK-RELATED"/>
    <property type="match status" value="1"/>
</dbReference>
<feature type="domain" description="Glycosyl transferase family 1" evidence="2">
    <location>
        <begin position="199"/>
        <end position="372"/>
    </location>
</feature>
<dbReference type="GO" id="GO:0009103">
    <property type="term" value="P:lipopolysaccharide biosynthetic process"/>
    <property type="evidence" value="ECO:0007669"/>
    <property type="project" value="TreeGrafter"/>
</dbReference>
<dbReference type="EMBL" id="QSDV01000101">
    <property type="protein sequence ID" value="RGZ11644.1"/>
    <property type="molecule type" value="Genomic_DNA"/>
</dbReference>
<evidence type="ECO:0000259" key="2">
    <source>
        <dbReference type="Pfam" id="PF00534"/>
    </source>
</evidence>
<name>A0A413LYU9_9FIRM</name>
<evidence type="ECO:0000256" key="1">
    <source>
        <dbReference type="ARBA" id="ARBA00022679"/>
    </source>
</evidence>
<sequence length="402" mass="46586">MIKICIIAPYEYTIPAIQGGALEKIVESICVENEKQKKMNITVLATFHKDNENVNNKFSYTQFVYFKKNFLDKMWFLFFRIIKKMLKKYIPAYLRIVSVKRWLERNSDNFDIFVFEDGLTYMLPYLFENIDRRKIVSHLHWVGDPNIESNKYISQLMPVSEFVGNVWDSKIDTPQINISVVKNGIKVENFKKQLSKLEQNKLRKKLEIDNEAFVVLYIGRIVKEKGIRELLQAIELIESNNIVLLLIGSAKFAMNSMTSYEKEVKAIIDKAKHKIIQLGYVHNDELYKYQNISNIAVIPTIIEEAAPLACVENMAAGLPLIITNSGGMPEYVGKNCSIMVDKTYDLEINIAKSITYLMNNADVCERMSKVAKINAENYSTKIMYDNFWKILECKVKENNENN</sequence>
<comment type="caution">
    <text evidence="3">The sequence shown here is derived from an EMBL/GenBank/DDBJ whole genome shotgun (WGS) entry which is preliminary data.</text>
</comment>
<organism evidence="3 4">
    <name type="scientific">Agathobacter rectalis</name>
    <dbReference type="NCBI Taxonomy" id="39491"/>
    <lineage>
        <taxon>Bacteria</taxon>
        <taxon>Bacillati</taxon>
        <taxon>Bacillota</taxon>
        <taxon>Clostridia</taxon>
        <taxon>Lachnospirales</taxon>
        <taxon>Lachnospiraceae</taxon>
        <taxon>Agathobacter</taxon>
    </lineage>
</organism>
<proteinExistence type="predicted"/>
<dbReference type="Gene3D" id="3.40.50.2000">
    <property type="entry name" value="Glycogen Phosphorylase B"/>
    <property type="match status" value="2"/>
</dbReference>
<protein>
    <submittedName>
        <fullName evidence="3">Glycosyltransferase</fullName>
    </submittedName>
</protein>
<evidence type="ECO:0000313" key="4">
    <source>
        <dbReference type="Proteomes" id="UP000285209"/>
    </source>
</evidence>
<dbReference type="InterPro" id="IPR001296">
    <property type="entry name" value="Glyco_trans_1"/>
</dbReference>
<dbReference type="Pfam" id="PF00534">
    <property type="entry name" value="Glycos_transf_1"/>
    <property type="match status" value="1"/>
</dbReference>
<evidence type="ECO:0000313" key="3">
    <source>
        <dbReference type="EMBL" id="RGZ11644.1"/>
    </source>
</evidence>
<dbReference type="SUPFAM" id="SSF53756">
    <property type="entry name" value="UDP-Glycosyltransferase/glycogen phosphorylase"/>
    <property type="match status" value="1"/>
</dbReference>
<dbReference type="Proteomes" id="UP000285209">
    <property type="component" value="Unassembled WGS sequence"/>
</dbReference>
<dbReference type="PANTHER" id="PTHR46401">
    <property type="entry name" value="GLYCOSYLTRANSFERASE WBBK-RELATED"/>
    <property type="match status" value="1"/>
</dbReference>
<keyword evidence="1 3" id="KW-0808">Transferase</keyword>
<dbReference type="CDD" id="cd03801">
    <property type="entry name" value="GT4_PimA-like"/>
    <property type="match status" value="1"/>
</dbReference>
<accession>A0A413LYU9</accession>
<gene>
    <name evidence="3" type="ORF">DXA03_16515</name>
</gene>
<dbReference type="GO" id="GO:0016757">
    <property type="term" value="F:glycosyltransferase activity"/>
    <property type="evidence" value="ECO:0007669"/>
    <property type="project" value="InterPro"/>
</dbReference>
<dbReference type="AlphaFoldDB" id="A0A413LYU9"/>